<dbReference type="InterPro" id="IPR022796">
    <property type="entry name" value="Chloroa_b-bind"/>
</dbReference>
<protein>
    <submittedName>
        <fullName evidence="4">Uncharacterized protein</fullName>
    </submittedName>
</protein>
<organism evidence="4 5">
    <name type="scientific">Symbiodinium necroappetens</name>
    <dbReference type="NCBI Taxonomy" id="1628268"/>
    <lineage>
        <taxon>Eukaryota</taxon>
        <taxon>Sar</taxon>
        <taxon>Alveolata</taxon>
        <taxon>Dinophyceae</taxon>
        <taxon>Suessiales</taxon>
        <taxon>Symbiodiniaceae</taxon>
        <taxon>Symbiodinium</taxon>
    </lineage>
</organism>
<sequence>MASSQKTILAVAAGAAALSSTAFVQSGPAGQAAPERSSVQLRGRIAAQTSASGSSAPSFLGCTAAASASALLAAQLRGKRSEASYGRKSQVVVIAFENELGVQDPVGFWDPAGFTADGSVENFKRRRQTELKHGRISMLATMGYITPEITGKFPGYLSPSAGLKFAD</sequence>
<dbReference type="Pfam" id="PF00504">
    <property type="entry name" value="Chloroa_b-bind"/>
    <property type="match status" value="1"/>
</dbReference>
<evidence type="ECO:0000313" key="5">
    <source>
        <dbReference type="Proteomes" id="UP000601435"/>
    </source>
</evidence>
<gene>
    <name evidence="4" type="ORF">SNEC2469_LOCUS26230</name>
</gene>
<evidence type="ECO:0000313" key="4">
    <source>
        <dbReference type="EMBL" id="CAE7848876.1"/>
    </source>
</evidence>
<evidence type="ECO:0000256" key="1">
    <source>
        <dbReference type="ARBA" id="ARBA00004229"/>
    </source>
</evidence>
<feature type="non-terminal residue" evidence="4">
    <location>
        <position position="167"/>
    </location>
</feature>
<reference evidence="4" key="1">
    <citation type="submission" date="2021-02" db="EMBL/GenBank/DDBJ databases">
        <authorList>
            <person name="Dougan E. K."/>
            <person name="Rhodes N."/>
            <person name="Thang M."/>
            <person name="Chan C."/>
        </authorList>
    </citation>
    <scope>NUCLEOTIDE SEQUENCE</scope>
</reference>
<evidence type="ECO:0000256" key="2">
    <source>
        <dbReference type="ARBA" id="ARBA00022528"/>
    </source>
</evidence>
<comment type="caution">
    <text evidence="4">The sequence shown here is derived from an EMBL/GenBank/DDBJ whole genome shotgun (WGS) entry which is preliminary data.</text>
</comment>
<dbReference type="AlphaFoldDB" id="A0A813A016"/>
<dbReference type="EMBL" id="CAJNJA010053002">
    <property type="protein sequence ID" value="CAE7848876.1"/>
    <property type="molecule type" value="Genomic_DNA"/>
</dbReference>
<proteinExistence type="predicted"/>
<keyword evidence="3" id="KW-0934">Plastid</keyword>
<dbReference type="GO" id="GO:0009507">
    <property type="term" value="C:chloroplast"/>
    <property type="evidence" value="ECO:0007669"/>
    <property type="project" value="UniProtKB-SubCell"/>
</dbReference>
<dbReference type="Gene3D" id="1.10.3460.10">
    <property type="entry name" value="Chlorophyll a/b binding protein domain"/>
    <property type="match status" value="1"/>
</dbReference>
<keyword evidence="5" id="KW-1185">Reference proteome</keyword>
<dbReference type="Proteomes" id="UP000601435">
    <property type="component" value="Unassembled WGS sequence"/>
</dbReference>
<evidence type="ECO:0000256" key="3">
    <source>
        <dbReference type="ARBA" id="ARBA00022640"/>
    </source>
</evidence>
<dbReference type="SUPFAM" id="SSF103511">
    <property type="entry name" value="Chlorophyll a-b binding protein"/>
    <property type="match status" value="1"/>
</dbReference>
<keyword evidence="2" id="KW-0150">Chloroplast</keyword>
<comment type="subcellular location">
    <subcellularLocation>
        <location evidence="1">Plastid</location>
        <location evidence="1">Chloroplast</location>
    </subcellularLocation>
</comment>
<accession>A0A813A016</accession>
<name>A0A813A016_9DINO</name>